<evidence type="ECO:0000313" key="1">
    <source>
        <dbReference type="EMBL" id="OGD38887.1"/>
    </source>
</evidence>
<dbReference type="AlphaFoldDB" id="A0A1F5C7P2"/>
<protein>
    <submittedName>
        <fullName evidence="1">Uncharacterized protein</fullName>
    </submittedName>
</protein>
<dbReference type="Proteomes" id="UP000177947">
    <property type="component" value="Unassembled WGS sequence"/>
</dbReference>
<sequence>MSVIYLKQTIQNKQSLKAAYLTEEALEAVRSVRDQGWVANIQALTMGSNYYPVISGNKWILTSSNPGLLEGVYTRQIIVNNVSRDASDNIVSSGGTNDPDTKKITATISWDGKSTTLTTYLTNLYDN</sequence>
<reference evidence="1 2" key="1">
    <citation type="journal article" date="2016" name="Nat. Commun.">
        <title>Thousands of microbial genomes shed light on interconnected biogeochemical processes in an aquifer system.</title>
        <authorList>
            <person name="Anantharaman K."/>
            <person name="Brown C.T."/>
            <person name="Hug L.A."/>
            <person name="Sharon I."/>
            <person name="Castelle C.J."/>
            <person name="Probst A.J."/>
            <person name="Thomas B.C."/>
            <person name="Singh A."/>
            <person name="Wilkins M.J."/>
            <person name="Karaoz U."/>
            <person name="Brodie E.L."/>
            <person name="Williams K.H."/>
            <person name="Hubbard S.S."/>
            <person name="Banfield J.F."/>
        </authorList>
    </citation>
    <scope>NUCLEOTIDE SEQUENCE [LARGE SCALE GENOMIC DNA]</scope>
</reference>
<accession>A0A1F5C7P2</accession>
<organism evidence="1 2">
    <name type="scientific">Candidatus Azambacteria bacterium RIFCSPLOWO2_01_FULL_37_9</name>
    <dbReference type="NCBI Taxonomy" id="1797297"/>
    <lineage>
        <taxon>Bacteria</taxon>
        <taxon>Candidatus Azamiibacteriota</taxon>
    </lineage>
</organism>
<evidence type="ECO:0000313" key="2">
    <source>
        <dbReference type="Proteomes" id="UP000177947"/>
    </source>
</evidence>
<gene>
    <name evidence="1" type="ORF">A2907_00320</name>
</gene>
<comment type="caution">
    <text evidence="1">The sequence shown here is derived from an EMBL/GenBank/DDBJ whole genome shotgun (WGS) entry which is preliminary data.</text>
</comment>
<proteinExistence type="predicted"/>
<name>A0A1F5C7P2_9BACT</name>
<dbReference type="EMBL" id="MEYQ01000026">
    <property type="protein sequence ID" value="OGD38887.1"/>
    <property type="molecule type" value="Genomic_DNA"/>
</dbReference>